<evidence type="ECO:0000259" key="4">
    <source>
        <dbReference type="Pfam" id="PF13356"/>
    </source>
</evidence>
<comment type="similarity">
    <text evidence="1">Belongs to the 'phage' integrase family.</text>
</comment>
<dbReference type="EMBL" id="JACDXW010000003">
    <property type="protein sequence ID" value="MCB5363743.1"/>
    <property type="molecule type" value="Genomic_DNA"/>
</dbReference>
<proteinExistence type="inferred from homology"/>
<feature type="compositionally biased region" description="Basic and acidic residues" evidence="3">
    <location>
        <begin position="71"/>
        <end position="90"/>
    </location>
</feature>
<feature type="domain" description="Integrase DNA-binding" evidence="4">
    <location>
        <begin position="3"/>
        <end position="88"/>
    </location>
</feature>
<reference evidence="5 6" key="1">
    <citation type="submission" date="2020-07" db="EMBL/GenBank/DDBJ databases">
        <title>Pusillimonas sp. nov., isolated from poultry manure in Taiwan.</title>
        <authorList>
            <person name="Lin S.-Y."/>
            <person name="Tang Y.-S."/>
            <person name="Young C.-C."/>
        </authorList>
    </citation>
    <scope>NUCLEOTIDE SEQUENCE [LARGE SCALE GENOMIC DNA]</scope>
    <source>
        <strain evidence="5 6">CC-YST705</strain>
    </source>
</reference>
<dbReference type="PANTHER" id="PTHR30629:SF2">
    <property type="entry name" value="PROPHAGE INTEGRASE INTS-RELATED"/>
    <property type="match status" value="1"/>
</dbReference>
<dbReference type="PANTHER" id="PTHR30629">
    <property type="entry name" value="PROPHAGE INTEGRASE"/>
    <property type="match status" value="1"/>
</dbReference>
<evidence type="ECO:0000256" key="3">
    <source>
        <dbReference type="SAM" id="MobiDB-lite"/>
    </source>
</evidence>
<evidence type="ECO:0000256" key="1">
    <source>
        <dbReference type="ARBA" id="ARBA00008857"/>
    </source>
</evidence>
<sequence length="112" mass="12615">MKLSVKTVEAAKPADKEYMLPDGDKLYLRVQPRGSKSWLFLYSDIASRRVKLTLGAYPAMSLAAARTAAEEHRQNLNAGKDPRQMQREAQQEAQRQALATFEKVALPRNRGI</sequence>
<evidence type="ECO:0000313" key="6">
    <source>
        <dbReference type="Proteomes" id="UP000776983"/>
    </source>
</evidence>
<comment type="caution">
    <text evidence="5">The sequence shown here is derived from an EMBL/GenBank/DDBJ whole genome shotgun (WGS) entry which is preliminary data.</text>
</comment>
<dbReference type="InterPro" id="IPR050808">
    <property type="entry name" value="Phage_Integrase"/>
</dbReference>
<keyword evidence="2" id="KW-0229">DNA integration</keyword>
<evidence type="ECO:0000313" key="5">
    <source>
        <dbReference type="EMBL" id="MCB5363743.1"/>
    </source>
</evidence>
<dbReference type="Proteomes" id="UP000776983">
    <property type="component" value="Unassembled WGS sequence"/>
</dbReference>
<keyword evidence="6" id="KW-1185">Reference proteome</keyword>
<dbReference type="Pfam" id="PF13356">
    <property type="entry name" value="Arm-DNA-bind_3"/>
    <property type="match status" value="1"/>
</dbReference>
<protein>
    <submittedName>
        <fullName evidence="5">DUF4102 domain-containing protein</fullName>
    </submittedName>
</protein>
<dbReference type="InterPro" id="IPR038488">
    <property type="entry name" value="Integrase_DNA-bd_sf"/>
</dbReference>
<accession>A0ABS8CCH9</accession>
<organism evidence="5 6">
    <name type="scientific">Mesopusillimonas faecipullorum</name>
    <dbReference type="NCBI Taxonomy" id="2755040"/>
    <lineage>
        <taxon>Bacteria</taxon>
        <taxon>Pseudomonadati</taxon>
        <taxon>Pseudomonadota</taxon>
        <taxon>Betaproteobacteria</taxon>
        <taxon>Burkholderiales</taxon>
        <taxon>Alcaligenaceae</taxon>
        <taxon>Mesopusillimonas</taxon>
    </lineage>
</organism>
<dbReference type="InterPro" id="IPR025166">
    <property type="entry name" value="Integrase_DNA_bind_dom"/>
</dbReference>
<feature type="region of interest" description="Disordered" evidence="3">
    <location>
        <begin position="71"/>
        <end position="96"/>
    </location>
</feature>
<gene>
    <name evidence="5" type="ORF">H0484_08275</name>
</gene>
<dbReference type="Gene3D" id="3.30.160.390">
    <property type="entry name" value="Integrase, DNA-binding domain"/>
    <property type="match status" value="1"/>
</dbReference>
<name>A0ABS8CCH9_9BURK</name>
<evidence type="ECO:0000256" key="2">
    <source>
        <dbReference type="ARBA" id="ARBA00022908"/>
    </source>
</evidence>
<dbReference type="RefSeq" id="WP_226954113.1">
    <property type="nucleotide sequence ID" value="NZ_JACDXW010000003.1"/>
</dbReference>